<name>A0ABV1XEA8_9ACTN</name>
<protein>
    <submittedName>
        <fullName evidence="2">Uncharacterized protein</fullName>
    </submittedName>
</protein>
<evidence type="ECO:0000256" key="1">
    <source>
        <dbReference type="SAM" id="MobiDB-lite"/>
    </source>
</evidence>
<dbReference type="RefSeq" id="WP_350791746.1">
    <property type="nucleotide sequence ID" value="NZ_JBEPEK010000795.1"/>
</dbReference>
<dbReference type="EMBL" id="JBEPEK010000795">
    <property type="protein sequence ID" value="MER7187374.1"/>
    <property type="molecule type" value="Genomic_DNA"/>
</dbReference>
<sequence length="49" mass="5782">MVGQTPPEDGDEQDDDEERRERRRLIRQFLIDWSPVLATVTSLALRHFS</sequence>
<dbReference type="Proteomes" id="UP001474181">
    <property type="component" value="Unassembled WGS sequence"/>
</dbReference>
<gene>
    <name evidence="2" type="ORF">ABT404_49295</name>
</gene>
<proteinExistence type="predicted"/>
<evidence type="ECO:0000313" key="2">
    <source>
        <dbReference type="EMBL" id="MER7187374.1"/>
    </source>
</evidence>
<accession>A0ABV1XEA8</accession>
<comment type="caution">
    <text evidence="2">The sequence shown here is derived from an EMBL/GenBank/DDBJ whole genome shotgun (WGS) entry which is preliminary data.</text>
</comment>
<evidence type="ECO:0000313" key="3">
    <source>
        <dbReference type="Proteomes" id="UP001474181"/>
    </source>
</evidence>
<feature type="compositionally biased region" description="Acidic residues" evidence="1">
    <location>
        <begin position="8"/>
        <end position="18"/>
    </location>
</feature>
<organism evidence="2 3">
    <name type="scientific">Streptomyces hyaluromycini</name>
    <dbReference type="NCBI Taxonomy" id="1377993"/>
    <lineage>
        <taxon>Bacteria</taxon>
        <taxon>Bacillati</taxon>
        <taxon>Actinomycetota</taxon>
        <taxon>Actinomycetes</taxon>
        <taxon>Kitasatosporales</taxon>
        <taxon>Streptomycetaceae</taxon>
        <taxon>Streptomyces</taxon>
    </lineage>
</organism>
<keyword evidence="3" id="KW-1185">Reference proteome</keyword>
<feature type="region of interest" description="Disordered" evidence="1">
    <location>
        <begin position="1"/>
        <end position="20"/>
    </location>
</feature>
<reference evidence="2 3" key="1">
    <citation type="submission" date="2024-06" db="EMBL/GenBank/DDBJ databases">
        <title>The Natural Products Discovery Center: Release of the First 8490 Sequenced Strains for Exploring Actinobacteria Biosynthetic Diversity.</title>
        <authorList>
            <person name="Kalkreuter E."/>
            <person name="Kautsar S.A."/>
            <person name="Yang D."/>
            <person name="Bader C.D."/>
            <person name="Teijaro C.N."/>
            <person name="Fluegel L."/>
            <person name="Davis C.M."/>
            <person name="Simpson J.R."/>
            <person name="Lauterbach L."/>
            <person name="Steele A.D."/>
            <person name="Gui C."/>
            <person name="Meng S."/>
            <person name="Li G."/>
            <person name="Viehrig K."/>
            <person name="Ye F."/>
            <person name="Su P."/>
            <person name="Kiefer A.F."/>
            <person name="Nichols A."/>
            <person name="Cepeda A.J."/>
            <person name="Yan W."/>
            <person name="Fan B."/>
            <person name="Jiang Y."/>
            <person name="Adhikari A."/>
            <person name="Zheng C.-J."/>
            <person name="Schuster L."/>
            <person name="Cowan T.M."/>
            <person name="Smanski M.J."/>
            <person name="Chevrette M.G."/>
            <person name="De Carvalho L.P.S."/>
            <person name="Shen B."/>
        </authorList>
    </citation>
    <scope>NUCLEOTIDE SEQUENCE [LARGE SCALE GENOMIC DNA]</scope>
    <source>
        <strain evidence="2 3">NPDC000234</strain>
    </source>
</reference>